<proteinExistence type="predicted"/>
<reference evidence="1" key="1">
    <citation type="journal article" date="2009" name="Plant J.">
        <title>Comparative analysis of complete orthologous centromeres from two subspecies of rice reveals rapid variation of centromere organization and structure.</title>
        <authorList>
            <person name="Wu J."/>
            <person name="Fujisawa M."/>
            <person name="Tian Z."/>
            <person name="Yamagata H."/>
            <person name="Kamiya K."/>
            <person name="Shibata M."/>
            <person name="Hosokawa S."/>
            <person name="Ito Y."/>
            <person name="Hamada M."/>
            <person name="Katagiri S."/>
            <person name="Kurita K."/>
            <person name="Yamamoto M."/>
            <person name="Kikuta A."/>
            <person name="Machita K."/>
            <person name="Karasawa W."/>
            <person name="Kanamori H."/>
            <person name="Namiki N."/>
            <person name="Mizuno H."/>
            <person name="Ma J."/>
            <person name="Sasaki T."/>
            <person name="Matsumoto T."/>
        </authorList>
    </citation>
    <scope>NUCLEOTIDE SEQUENCE</scope>
</reference>
<sequence length="166" mass="17927">MEPLELCVLAYWGPLDVAVMPLLPAPSSSPTNTRTRGYEVVTSLRHACCPPPIASLFLAGSPPPDSPSLWPLVLPSPAICLGRSGVPDTGAGIRQDGPCGGGVELDAAHAAKWHAGVEQHHDRKEERGRSGQRMRGGVLVICPRGNHRDDCITYYVYIFIRYCSLK</sequence>
<organism evidence="1">
    <name type="scientific">Oryza sativa subsp. indica</name>
    <name type="common">Rice</name>
    <dbReference type="NCBI Taxonomy" id="39946"/>
    <lineage>
        <taxon>Eukaryota</taxon>
        <taxon>Viridiplantae</taxon>
        <taxon>Streptophyta</taxon>
        <taxon>Embryophyta</taxon>
        <taxon>Tracheophyta</taxon>
        <taxon>Spermatophyta</taxon>
        <taxon>Magnoliopsida</taxon>
        <taxon>Liliopsida</taxon>
        <taxon>Poales</taxon>
        <taxon>Poaceae</taxon>
        <taxon>BOP clade</taxon>
        <taxon>Oryzoideae</taxon>
        <taxon>Oryzeae</taxon>
        <taxon>Oryzinae</taxon>
        <taxon>Oryza</taxon>
        <taxon>Oryza sativa</taxon>
    </lineage>
</organism>
<name>C8TFB7_ORYSI</name>
<dbReference type="AlphaFoldDB" id="C8TFB7"/>
<evidence type="ECO:0000313" key="1">
    <source>
        <dbReference type="EMBL" id="BAI39839.1"/>
    </source>
</evidence>
<dbReference type="EMBL" id="AP009088">
    <property type="protein sequence ID" value="BAI39839.1"/>
    <property type="molecule type" value="Genomic_DNA"/>
</dbReference>
<accession>C8TFB7</accession>
<protein>
    <submittedName>
        <fullName evidence="1">Uncharacterized protein K0116D04.16</fullName>
    </submittedName>
</protein>
<gene>
    <name evidence="1" type="primary">K0116D04.16</name>
</gene>